<dbReference type="OrthoDB" id="3485059at2759"/>
<dbReference type="Pfam" id="PF12296">
    <property type="entry name" value="HsbA"/>
    <property type="match status" value="1"/>
</dbReference>
<dbReference type="Gene3D" id="1.20.1280.140">
    <property type="match status" value="1"/>
</dbReference>
<dbReference type="Proteomes" id="UP000807469">
    <property type="component" value="Unassembled WGS sequence"/>
</dbReference>
<dbReference type="PANTHER" id="PTHR38123:SF1">
    <property type="entry name" value="HYDROPHOBIC SURFACE BINDING PROTEIN"/>
    <property type="match status" value="1"/>
</dbReference>
<dbReference type="AlphaFoldDB" id="A0A9P6D215"/>
<feature type="chain" id="PRO_5040167684" evidence="1">
    <location>
        <begin position="19"/>
        <end position="178"/>
    </location>
</feature>
<dbReference type="PANTHER" id="PTHR38123">
    <property type="entry name" value="CELL WALL SERINE-THREONINE-RICH GALACTOMANNOPROTEIN MP1 (AFU_ORTHOLOGUE AFUA_4G03240)"/>
    <property type="match status" value="1"/>
</dbReference>
<keyword evidence="1" id="KW-0732">Signal</keyword>
<evidence type="ECO:0000313" key="3">
    <source>
        <dbReference type="Proteomes" id="UP000807469"/>
    </source>
</evidence>
<dbReference type="EMBL" id="MU155186">
    <property type="protein sequence ID" value="KAF9480969.1"/>
    <property type="molecule type" value="Genomic_DNA"/>
</dbReference>
<organism evidence="2 3">
    <name type="scientific">Pholiota conissans</name>
    <dbReference type="NCBI Taxonomy" id="109636"/>
    <lineage>
        <taxon>Eukaryota</taxon>
        <taxon>Fungi</taxon>
        <taxon>Dikarya</taxon>
        <taxon>Basidiomycota</taxon>
        <taxon>Agaricomycotina</taxon>
        <taxon>Agaricomycetes</taxon>
        <taxon>Agaricomycetidae</taxon>
        <taxon>Agaricales</taxon>
        <taxon>Agaricineae</taxon>
        <taxon>Strophariaceae</taxon>
        <taxon>Pholiota</taxon>
    </lineage>
</organism>
<proteinExistence type="predicted"/>
<evidence type="ECO:0000256" key="1">
    <source>
        <dbReference type="SAM" id="SignalP"/>
    </source>
</evidence>
<name>A0A9P6D215_9AGAR</name>
<reference evidence="2" key="1">
    <citation type="submission" date="2020-11" db="EMBL/GenBank/DDBJ databases">
        <authorList>
            <consortium name="DOE Joint Genome Institute"/>
            <person name="Ahrendt S."/>
            <person name="Riley R."/>
            <person name="Andreopoulos W."/>
            <person name="Labutti K."/>
            <person name="Pangilinan J."/>
            <person name="Ruiz-Duenas F.J."/>
            <person name="Barrasa J.M."/>
            <person name="Sanchez-Garcia M."/>
            <person name="Camarero S."/>
            <person name="Miyauchi S."/>
            <person name="Serrano A."/>
            <person name="Linde D."/>
            <person name="Babiker R."/>
            <person name="Drula E."/>
            <person name="Ayuso-Fernandez I."/>
            <person name="Pacheco R."/>
            <person name="Padilla G."/>
            <person name="Ferreira P."/>
            <person name="Barriuso J."/>
            <person name="Kellner H."/>
            <person name="Castanera R."/>
            <person name="Alfaro M."/>
            <person name="Ramirez L."/>
            <person name="Pisabarro A.G."/>
            <person name="Kuo A."/>
            <person name="Tritt A."/>
            <person name="Lipzen A."/>
            <person name="He G."/>
            <person name="Yan M."/>
            <person name="Ng V."/>
            <person name="Cullen D."/>
            <person name="Martin F."/>
            <person name="Rosso M.-N."/>
            <person name="Henrissat B."/>
            <person name="Hibbett D."/>
            <person name="Martinez A.T."/>
            <person name="Grigoriev I.V."/>
        </authorList>
    </citation>
    <scope>NUCLEOTIDE SEQUENCE</scope>
    <source>
        <strain evidence="2">CIRM-BRFM 674</strain>
    </source>
</reference>
<accession>A0A9P6D215</accession>
<gene>
    <name evidence="2" type="ORF">BDN70DRAFT_804398</name>
</gene>
<keyword evidence="3" id="KW-1185">Reference proteome</keyword>
<evidence type="ECO:0000313" key="2">
    <source>
        <dbReference type="EMBL" id="KAF9480969.1"/>
    </source>
</evidence>
<protein>
    <submittedName>
        <fullName evidence="2">Hydrophobic surface binding protein</fullName>
    </submittedName>
</protein>
<dbReference type="GO" id="GO:0005576">
    <property type="term" value="C:extracellular region"/>
    <property type="evidence" value="ECO:0007669"/>
    <property type="project" value="TreeGrafter"/>
</dbReference>
<feature type="signal peptide" evidence="1">
    <location>
        <begin position="1"/>
        <end position="18"/>
    </location>
</feature>
<sequence>MKFSVLAVFASLAVSSYASTTSDVLADIASISSQLTTLDQQITSFPATGGSLAAALAIHTGATNLVTSINKGTTDGVSPTPFSESDGNSVVNAVNGFVPTILDALKEIVIKKPAFDGLPIGGIGALVKQDLINLNSSTSSFEAGLIAASPTDLISVATSIKSTVDAALASAIAAYATP</sequence>
<dbReference type="InterPro" id="IPR021054">
    <property type="entry name" value="Cell_wall_mannoprotein_1"/>
</dbReference>
<comment type="caution">
    <text evidence="2">The sequence shown here is derived from an EMBL/GenBank/DDBJ whole genome shotgun (WGS) entry which is preliminary data.</text>
</comment>